<evidence type="ECO:0000313" key="1">
    <source>
        <dbReference type="EMBL" id="KSW11939.1"/>
    </source>
</evidence>
<reference evidence="1 2" key="1">
    <citation type="submission" date="2015-11" db="EMBL/GenBank/DDBJ databases">
        <title>Genome sequence of Pyrodictium occultum PL-19, a marine hyperthermophilic archaeon isolated from Volcano, Italy.</title>
        <authorList>
            <person name="Utturkar S."/>
            <person name="Huber H."/>
            <person name="Leptihn S."/>
            <person name="Brown S."/>
            <person name="Stetter K.O."/>
            <person name="Podar M."/>
        </authorList>
    </citation>
    <scope>NUCLEOTIDE SEQUENCE [LARGE SCALE GENOMIC DNA]</scope>
    <source>
        <strain evidence="1 2">PL-19</strain>
    </source>
</reference>
<gene>
    <name evidence="1" type="ORF">CF15_03875</name>
</gene>
<dbReference type="AlphaFoldDB" id="A0A0V8RV83"/>
<dbReference type="RefSeq" id="WP_168371255.1">
    <property type="nucleotide sequence ID" value="NZ_LNTB01000001.1"/>
</dbReference>
<organism evidence="1 2">
    <name type="scientific">Pyrodictium occultum</name>
    <dbReference type="NCBI Taxonomy" id="2309"/>
    <lineage>
        <taxon>Archaea</taxon>
        <taxon>Thermoproteota</taxon>
        <taxon>Thermoprotei</taxon>
        <taxon>Desulfurococcales</taxon>
        <taxon>Pyrodictiaceae</taxon>
        <taxon>Pyrodictium</taxon>
    </lineage>
</organism>
<accession>A0A0V8RV83</accession>
<dbReference type="Proteomes" id="UP000053352">
    <property type="component" value="Unassembled WGS sequence"/>
</dbReference>
<dbReference type="OrthoDB" id="36229at2157"/>
<proteinExistence type="predicted"/>
<dbReference type="EMBL" id="LNTB01000001">
    <property type="protein sequence ID" value="KSW11939.1"/>
    <property type="molecule type" value="Genomic_DNA"/>
</dbReference>
<keyword evidence="2" id="KW-1185">Reference proteome</keyword>
<sequence>MGKDRLSLMLKISEIAYKLRPVRVMVLRDEKPFTVDGQKVELQKGIEMEVPYWLSRVLIEEEVANTTEMPITIEDIARVHFSALSARTPADLEPLPQNFYRNVKDLIESLEERIRRELNPALLEEKQKAIQYLAEIVDKRLLIMLQSLRSPTAIAEVSSKLAPEEAMLLETLYKTIEEWKRNILPEHQ</sequence>
<dbReference type="Gene3D" id="1.20.58.2050">
    <property type="match status" value="1"/>
</dbReference>
<dbReference type="InterPro" id="IPR038437">
    <property type="entry name" value="GINS_Psf3_sf"/>
</dbReference>
<protein>
    <recommendedName>
        <fullName evidence="3">GINS subunit domain-containing protein</fullName>
    </recommendedName>
</protein>
<dbReference type="CDD" id="cd11714">
    <property type="entry name" value="GINS_A_archaea"/>
    <property type="match status" value="1"/>
</dbReference>
<evidence type="ECO:0008006" key="3">
    <source>
        <dbReference type="Google" id="ProtNLM"/>
    </source>
</evidence>
<evidence type="ECO:0000313" key="2">
    <source>
        <dbReference type="Proteomes" id="UP000053352"/>
    </source>
</evidence>
<comment type="caution">
    <text evidence="1">The sequence shown here is derived from an EMBL/GenBank/DDBJ whole genome shotgun (WGS) entry which is preliminary data.</text>
</comment>
<name>A0A0V8RV83_PYROC</name>
<dbReference type="STRING" id="2309.CF15_03875"/>